<accession>A0A2K8KZH6</accession>
<feature type="domain" description="Radical SAM core" evidence="6">
    <location>
        <begin position="11"/>
        <end position="242"/>
    </location>
</feature>
<dbReference type="RefSeq" id="WP_100278185.1">
    <property type="nucleotide sequence ID" value="NZ_CP018799.1"/>
</dbReference>
<dbReference type="SUPFAM" id="SSF102114">
    <property type="entry name" value="Radical SAM enzymes"/>
    <property type="match status" value="1"/>
</dbReference>
<keyword evidence="5" id="KW-0411">Iron-sulfur</keyword>
<dbReference type="InterPro" id="IPR007197">
    <property type="entry name" value="rSAM"/>
</dbReference>
<dbReference type="CDD" id="cd01335">
    <property type="entry name" value="Radical_SAM"/>
    <property type="match status" value="1"/>
</dbReference>
<dbReference type="KEGG" id="maes:Ga0123461_2009"/>
<dbReference type="PANTHER" id="PTHR43409">
    <property type="entry name" value="ANAEROBIC MAGNESIUM-PROTOPORPHYRIN IX MONOMETHYL ESTER CYCLASE-RELATED"/>
    <property type="match status" value="1"/>
</dbReference>
<comment type="cofactor">
    <cofactor evidence="1">
        <name>[4Fe-4S] cluster</name>
        <dbReference type="ChEBI" id="CHEBI:49883"/>
    </cofactor>
</comment>
<evidence type="ECO:0000256" key="4">
    <source>
        <dbReference type="ARBA" id="ARBA00023004"/>
    </source>
</evidence>
<evidence type="ECO:0000313" key="8">
    <source>
        <dbReference type="Proteomes" id="UP000231701"/>
    </source>
</evidence>
<dbReference type="AlphaFoldDB" id="A0A2K8KZH6"/>
<dbReference type="GO" id="GO:0003824">
    <property type="term" value="F:catalytic activity"/>
    <property type="evidence" value="ECO:0007669"/>
    <property type="project" value="InterPro"/>
</dbReference>
<dbReference type="GO" id="GO:0051536">
    <property type="term" value="F:iron-sulfur cluster binding"/>
    <property type="evidence" value="ECO:0007669"/>
    <property type="project" value="UniProtKB-KW"/>
</dbReference>
<dbReference type="Pfam" id="PF04055">
    <property type="entry name" value="Radical_SAM"/>
    <property type="match status" value="1"/>
</dbReference>
<dbReference type="GO" id="GO:0046872">
    <property type="term" value="F:metal ion binding"/>
    <property type="evidence" value="ECO:0007669"/>
    <property type="project" value="UniProtKB-KW"/>
</dbReference>
<dbReference type="OrthoDB" id="9777636at2"/>
<dbReference type="InterPro" id="IPR023404">
    <property type="entry name" value="rSAM_horseshoe"/>
</dbReference>
<dbReference type="Proteomes" id="UP000231701">
    <property type="component" value="Chromosome"/>
</dbReference>
<keyword evidence="2" id="KW-0949">S-adenosyl-L-methionine</keyword>
<dbReference type="SFLD" id="SFLDG01095">
    <property type="entry name" value="Uncharacterised_Radical_SAM_Su"/>
    <property type="match status" value="1"/>
</dbReference>
<evidence type="ECO:0000256" key="5">
    <source>
        <dbReference type="ARBA" id="ARBA00023014"/>
    </source>
</evidence>
<evidence type="ECO:0000259" key="6">
    <source>
        <dbReference type="PROSITE" id="PS51918"/>
    </source>
</evidence>
<proteinExistence type="predicted"/>
<evidence type="ECO:0000256" key="2">
    <source>
        <dbReference type="ARBA" id="ARBA00022691"/>
    </source>
</evidence>
<keyword evidence="8" id="KW-1185">Reference proteome</keyword>
<evidence type="ECO:0000256" key="1">
    <source>
        <dbReference type="ARBA" id="ARBA00001966"/>
    </source>
</evidence>
<dbReference type="PROSITE" id="PS51918">
    <property type="entry name" value="RADICAL_SAM"/>
    <property type="match status" value="1"/>
</dbReference>
<keyword evidence="4" id="KW-0408">Iron</keyword>
<name>A0A2K8KZH6_MARES</name>
<dbReference type="SFLD" id="SFLDS00029">
    <property type="entry name" value="Radical_SAM"/>
    <property type="match status" value="1"/>
</dbReference>
<gene>
    <name evidence="7" type="ORF">Ga0123461_2009</name>
</gene>
<dbReference type="SFLD" id="SFLDG01082">
    <property type="entry name" value="B12-binding_domain_containing"/>
    <property type="match status" value="1"/>
</dbReference>
<evidence type="ECO:0000256" key="3">
    <source>
        <dbReference type="ARBA" id="ARBA00022723"/>
    </source>
</evidence>
<sequence length="293" mass="32433">MPLNYHMPLYRPPSEAENLIIQVTLGCSFNRCSFCSMYRSKQYSQRPLEDVIEDIGRAARSAPDARRVFLADGDALSLSTEQLVAILDALHAVFPMLNRVSCYATPANLLGKGADELTLLKQRGLKLLYLGIESGSNLILKKITKGASQRGIAEAMQKASDAGLKVSATVILGLGGKSRWQEHIDGTIELLNRAPVTYFSMLQIYLEDEITAEFRDKFAEPFEFQEDHAILLEQQRLISGINPPRPVIFRSNHASNALALAGNLPRDRGKILAQLQAALAGQEPLRPWCLRGM</sequence>
<dbReference type="InterPro" id="IPR058240">
    <property type="entry name" value="rSAM_sf"/>
</dbReference>
<keyword evidence="3" id="KW-0479">Metal-binding</keyword>
<dbReference type="EMBL" id="CP018799">
    <property type="protein sequence ID" value="ATX80415.1"/>
    <property type="molecule type" value="Genomic_DNA"/>
</dbReference>
<organism evidence="7 8">
    <name type="scientific">Mariprofundus aestuarium</name>
    <dbReference type="NCBI Taxonomy" id="1921086"/>
    <lineage>
        <taxon>Bacteria</taxon>
        <taxon>Pseudomonadati</taxon>
        <taxon>Pseudomonadota</taxon>
        <taxon>Candidatius Mariprofundia</taxon>
        <taxon>Mariprofundales</taxon>
        <taxon>Mariprofundaceae</taxon>
        <taxon>Mariprofundus</taxon>
    </lineage>
</organism>
<dbReference type="SMART" id="SM00729">
    <property type="entry name" value="Elp3"/>
    <property type="match status" value="1"/>
</dbReference>
<evidence type="ECO:0000313" key="7">
    <source>
        <dbReference type="EMBL" id="ATX80415.1"/>
    </source>
</evidence>
<dbReference type="InterPro" id="IPR051198">
    <property type="entry name" value="BchE-like"/>
</dbReference>
<reference evidence="7 8" key="1">
    <citation type="submission" date="2016-12" db="EMBL/GenBank/DDBJ databases">
        <title>Isolation and genomic insights into novel planktonic Zetaproteobacteria from stratified waters of the Chesapeake Bay.</title>
        <authorList>
            <person name="McAllister S.M."/>
            <person name="Kato S."/>
            <person name="Chan C.S."/>
            <person name="Chiu B.K."/>
            <person name="Field E.K."/>
        </authorList>
    </citation>
    <scope>NUCLEOTIDE SEQUENCE [LARGE SCALE GENOMIC DNA]</scope>
    <source>
        <strain evidence="7 8">CP-5</strain>
    </source>
</reference>
<dbReference type="Gene3D" id="3.80.30.20">
    <property type="entry name" value="tm_1862 like domain"/>
    <property type="match status" value="1"/>
</dbReference>
<protein>
    <submittedName>
        <fullName evidence="7">Radical SAM superfamily protein</fullName>
    </submittedName>
</protein>
<dbReference type="PANTHER" id="PTHR43409:SF4">
    <property type="entry name" value="RADICAL SAM SUPERFAMILY PROTEIN"/>
    <property type="match status" value="1"/>
</dbReference>
<dbReference type="InterPro" id="IPR006638">
    <property type="entry name" value="Elp3/MiaA/NifB-like_rSAM"/>
</dbReference>